<dbReference type="PANTHER" id="PTHR48081">
    <property type="entry name" value="AB HYDROLASE SUPERFAMILY PROTEIN C4A8.06C"/>
    <property type="match status" value="1"/>
</dbReference>
<dbReference type="InterPro" id="IPR013094">
    <property type="entry name" value="AB_hydrolase_3"/>
</dbReference>
<feature type="domain" description="Alpha/beta hydrolase fold-3" evidence="3">
    <location>
        <begin position="164"/>
        <end position="370"/>
    </location>
</feature>
<dbReference type="AlphaFoldDB" id="A0A7S2IG95"/>
<evidence type="ECO:0000256" key="1">
    <source>
        <dbReference type="ARBA" id="ARBA00022801"/>
    </source>
</evidence>
<dbReference type="PROSITE" id="PS00708">
    <property type="entry name" value="PRO_ENDOPEP_SER"/>
    <property type="match status" value="1"/>
</dbReference>
<organism evidence="4">
    <name type="scientific">Helicotheca tamesis</name>
    <dbReference type="NCBI Taxonomy" id="374047"/>
    <lineage>
        <taxon>Eukaryota</taxon>
        <taxon>Sar</taxon>
        <taxon>Stramenopiles</taxon>
        <taxon>Ochrophyta</taxon>
        <taxon>Bacillariophyta</taxon>
        <taxon>Mediophyceae</taxon>
        <taxon>Lithodesmiophycidae</taxon>
        <taxon>Lithodesmiales</taxon>
        <taxon>Lithodesmiaceae</taxon>
        <taxon>Helicotheca</taxon>
    </lineage>
</organism>
<dbReference type="InterPro" id="IPR002471">
    <property type="entry name" value="Pept_S9_AS"/>
</dbReference>
<dbReference type="EMBL" id="HBGV01019468">
    <property type="protein sequence ID" value="CAD9518598.1"/>
    <property type="molecule type" value="Transcribed_RNA"/>
</dbReference>
<dbReference type="GO" id="GO:0006508">
    <property type="term" value="P:proteolysis"/>
    <property type="evidence" value="ECO:0007669"/>
    <property type="project" value="InterPro"/>
</dbReference>
<feature type="signal peptide" evidence="2">
    <location>
        <begin position="1"/>
        <end position="26"/>
    </location>
</feature>
<dbReference type="PROSITE" id="PS51257">
    <property type="entry name" value="PROKAR_LIPOPROTEIN"/>
    <property type="match status" value="1"/>
</dbReference>
<name>A0A7S2IG95_9STRA</name>
<evidence type="ECO:0000313" key="4">
    <source>
        <dbReference type="EMBL" id="CAD9518598.1"/>
    </source>
</evidence>
<gene>
    <name evidence="4" type="ORF">HTAM1171_LOCUS12086</name>
</gene>
<dbReference type="InterPro" id="IPR050300">
    <property type="entry name" value="GDXG_lipolytic_enzyme"/>
</dbReference>
<dbReference type="GO" id="GO:0004252">
    <property type="term" value="F:serine-type endopeptidase activity"/>
    <property type="evidence" value="ECO:0007669"/>
    <property type="project" value="InterPro"/>
</dbReference>
<dbReference type="SUPFAM" id="SSF53474">
    <property type="entry name" value="alpha/beta-Hydrolases"/>
    <property type="match status" value="1"/>
</dbReference>
<dbReference type="Gene3D" id="3.40.50.1820">
    <property type="entry name" value="alpha/beta hydrolase"/>
    <property type="match status" value="1"/>
</dbReference>
<keyword evidence="2" id="KW-0732">Signal</keyword>
<protein>
    <recommendedName>
        <fullName evidence="3">Alpha/beta hydrolase fold-3 domain-containing protein</fullName>
    </recommendedName>
</protein>
<dbReference type="Pfam" id="PF07859">
    <property type="entry name" value="Abhydrolase_3"/>
    <property type="match status" value="1"/>
</dbReference>
<dbReference type="InterPro" id="IPR029058">
    <property type="entry name" value="AB_hydrolase_fold"/>
</dbReference>
<feature type="chain" id="PRO_5031246625" description="Alpha/beta hydrolase fold-3 domain-containing protein" evidence="2">
    <location>
        <begin position="27"/>
        <end position="427"/>
    </location>
</feature>
<keyword evidence="1" id="KW-0378">Hydrolase</keyword>
<accession>A0A7S2IG95</accession>
<evidence type="ECO:0000256" key="2">
    <source>
        <dbReference type="SAM" id="SignalP"/>
    </source>
</evidence>
<sequence length="427" mass="47341">MTKGCVAVSLGILAVVLGCMITKLSTFEGGPHDGLEWMQDRIPHEAVPIWKHPDLSLGNKIFDYLFPLICPLGTMVGCPTSIDKDNMSEATLCMKPFKDFATKAGLMWTASVSGSYDASSKYIEKTIYIPRPIFSDPPLEVTLVRRRSSLVGDTFQLHANAPLVLWLHGGGFTVGTSRDDHMLNFMDRLDDTAMPSLADDLVWASVEYRLAPEHKYPAASDDAILALRHLIQEQNLGQGGIHIAGASAGGLLAMETTLRALKLNIPVHTFLVDSPMVPLANNIANKTHALDSESFRRNTYCRINVPWLHWCYESYAPSANNDITGGSMTPREWVRASKNNPDKFPPLFLITGKADPLQSGGIAFKEVYEDALASRGNTNTTMDKVYHVDLSSTHCSHFMFDAANFRAIVDDWHSEMNHIWESKQKMN</sequence>
<evidence type="ECO:0000259" key="3">
    <source>
        <dbReference type="Pfam" id="PF07859"/>
    </source>
</evidence>
<proteinExistence type="predicted"/>
<reference evidence="4" key="1">
    <citation type="submission" date="2021-01" db="EMBL/GenBank/DDBJ databases">
        <authorList>
            <person name="Corre E."/>
            <person name="Pelletier E."/>
            <person name="Niang G."/>
            <person name="Scheremetjew M."/>
            <person name="Finn R."/>
            <person name="Kale V."/>
            <person name="Holt S."/>
            <person name="Cochrane G."/>
            <person name="Meng A."/>
            <person name="Brown T."/>
            <person name="Cohen L."/>
        </authorList>
    </citation>
    <scope>NUCLEOTIDE SEQUENCE</scope>
    <source>
        <strain evidence="4">CCMP826</strain>
    </source>
</reference>